<protein>
    <submittedName>
        <fullName evidence="1">Uncharacterized protein</fullName>
    </submittedName>
</protein>
<evidence type="ECO:0000313" key="2">
    <source>
        <dbReference type="Proteomes" id="UP001199816"/>
    </source>
</evidence>
<comment type="caution">
    <text evidence="1">The sequence shown here is derived from an EMBL/GenBank/DDBJ whole genome shotgun (WGS) entry which is preliminary data.</text>
</comment>
<evidence type="ECO:0000313" key="1">
    <source>
        <dbReference type="EMBL" id="MCD2421171.1"/>
    </source>
</evidence>
<reference evidence="1 2" key="1">
    <citation type="submission" date="2021-11" db="EMBL/GenBank/DDBJ databases">
        <title>Genomic of Niabella pedocola.</title>
        <authorList>
            <person name="Wu T."/>
        </authorList>
    </citation>
    <scope>NUCLEOTIDE SEQUENCE [LARGE SCALE GENOMIC DNA]</scope>
    <source>
        <strain evidence="1 2">JCM 31011</strain>
    </source>
</reference>
<gene>
    <name evidence="1" type="ORF">LQ567_00240</name>
</gene>
<accession>A0ABS8PJL0</accession>
<dbReference type="RefSeq" id="WP_231001964.1">
    <property type="nucleotide sequence ID" value="NZ_JAJNEC010000001.1"/>
</dbReference>
<name>A0ABS8PJL0_9BACT</name>
<keyword evidence="2" id="KW-1185">Reference proteome</keyword>
<sequence length="87" mass="9609">MRVKDTGWGLKAAKDYVDTMEAGIAVAELQMVYGKDAVNRKTVHPGDVGWDQVAAVFDALCNDEVPNDAALDKALEDFFQVFHRPIL</sequence>
<organism evidence="1 2">
    <name type="scientific">Niabella pedocola</name>
    <dbReference type="NCBI Taxonomy" id="1752077"/>
    <lineage>
        <taxon>Bacteria</taxon>
        <taxon>Pseudomonadati</taxon>
        <taxon>Bacteroidota</taxon>
        <taxon>Chitinophagia</taxon>
        <taxon>Chitinophagales</taxon>
        <taxon>Chitinophagaceae</taxon>
        <taxon>Niabella</taxon>
    </lineage>
</organism>
<dbReference type="EMBL" id="JAJNEC010000001">
    <property type="protein sequence ID" value="MCD2421171.1"/>
    <property type="molecule type" value="Genomic_DNA"/>
</dbReference>
<dbReference type="Proteomes" id="UP001199816">
    <property type="component" value="Unassembled WGS sequence"/>
</dbReference>
<proteinExistence type="predicted"/>